<sequence length="437" mass="48593">MSTVFPPGPRLPRVAQTLLHAKWRGWFAGVASRRYGDVYTMRMIAPYAENLVVFSRPEHIREIFAGAPADLHAGEGNRVLEPVMGQHSLLLTDEDEHARARRLLMPAFTGSALRGYRDLVEAIAKHHIDQWQPDTTLVTLPRMNDLTLDVIMQVVFGISEQRGRADLAPRLRYLVDVGPLIFLGWKWHRLQRFGPWKRFADNKDAIDALLYEEIARRRGEPDPGDRADVLARLLAVGAQAGDEPLSDAELRDQLVTLLLAGHETTASALSWAMFELAAHPDVQQRARRAAAEGDDRYLEAVLKEAMRRHPVIGGTLRRLTRETTIGGYTLPRGTVVQTSIVLAHANPDNHPEPESFRPERFLDGSVAANTWLPFGGGVRRCIGAGFSLMEGTAVLSEVLGRFALAPVRTRERGRIRNITNVPAHGAPVLLRPHPGTL</sequence>
<comment type="caution">
    <text evidence="5">The sequence shown here is derived from an EMBL/GenBank/DDBJ whole genome shotgun (WGS) entry which is preliminary data.</text>
</comment>
<dbReference type="Proteomes" id="UP000215506">
    <property type="component" value="Unassembled WGS sequence"/>
</dbReference>
<dbReference type="InterPro" id="IPR017972">
    <property type="entry name" value="Cyt_P450_CS"/>
</dbReference>
<dbReference type="RefSeq" id="WP_094026863.1">
    <property type="nucleotide sequence ID" value="NZ_NGAF01000013.1"/>
</dbReference>
<keyword evidence="6" id="KW-1185">Reference proteome</keyword>
<dbReference type="InterPro" id="IPR050121">
    <property type="entry name" value="Cytochrome_P450_monoxygenase"/>
</dbReference>
<comment type="cofactor">
    <cofactor evidence="1 3">
        <name>heme</name>
        <dbReference type="ChEBI" id="CHEBI:30413"/>
    </cofactor>
</comment>
<name>A0A231H0T7_9NOCA</name>
<evidence type="ECO:0000313" key="5">
    <source>
        <dbReference type="EMBL" id="OXR42480.1"/>
    </source>
</evidence>
<proteinExistence type="inferred from homology"/>
<dbReference type="GO" id="GO:0020037">
    <property type="term" value="F:heme binding"/>
    <property type="evidence" value="ECO:0007669"/>
    <property type="project" value="InterPro"/>
</dbReference>
<reference evidence="5 6" key="1">
    <citation type="submission" date="2017-07" db="EMBL/GenBank/DDBJ databases">
        <title>First draft Genome Sequence of Nocardia cerradoensis isolated from human infection.</title>
        <authorList>
            <person name="Carrasco G."/>
        </authorList>
    </citation>
    <scope>NUCLEOTIDE SEQUENCE [LARGE SCALE GENOMIC DNA]</scope>
    <source>
        <strain evidence="5 6">CNM20130759</strain>
    </source>
</reference>
<dbReference type="PRINTS" id="PR00463">
    <property type="entry name" value="EP450I"/>
</dbReference>
<organism evidence="5 6">
    <name type="scientific">Nocardia cerradoensis</name>
    <dbReference type="NCBI Taxonomy" id="85688"/>
    <lineage>
        <taxon>Bacteria</taxon>
        <taxon>Bacillati</taxon>
        <taxon>Actinomycetota</taxon>
        <taxon>Actinomycetes</taxon>
        <taxon>Mycobacteriales</taxon>
        <taxon>Nocardiaceae</taxon>
        <taxon>Nocardia</taxon>
    </lineage>
</organism>
<dbReference type="InterPro" id="IPR036396">
    <property type="entry name" value="Cyt_P450_sf"/>
</dbReference>
<feature type="binding site" description="axial binding residue" evidence="3">
    <location>
        <position position="381"/>
    </location>
    <ligand>
        <name>heme</name>
        <dbReference type="ChEBI" id="CHEBI:30413"/>
    </ligand>
    <ligandPart>
        <name>Fe</name>
        <dbReference type="ChEBI" id="CHEBI:18248"/>
    </ligandPart>
</feature>
<dbReference type="GO" id="GO:0016705">
    <property type="term" value="F:oxidoreductase activity, acting on paired donors, with incorporation or reduction of molecular oxygen"/>
    <property type="evidence" value="ECO:0007669"/>
    <property type="project" value="InterPro"/>
</dbReference>
<keyword evidence="3 4" id="KW-0408">Iron</keyword>
<dbReference type="CDD" id="cd11053">
    <property type="entry name" value="CYP110-like"/>
    <property type="match status" value="1"/>
</dbReference>
<dbReference type="Pfam" id="PF00067">
    <property type="entry name" value="p450"/>
    <property type="match status" value="1"/>
</dbReference>
<keyword evidence="4" id="KW-0503">Monooxygenase</keyword>
<evidence type="ECO:0000256" key="1">
    <source>
        <dbReference type="ARBA" id="ARBA00001971"/>
    </source>
</evidence>
<dbReference type="GO" id="GO:0004497">
    <property type="term" value="F:monooxygenase activity"/>
    <property type="evidence" value="ECO:0007669"/>
    <property type="project" value="UniProtKB-KW"/>
</dbReference>
<dbReference type="EMBL" id="NGAF01000013">
    <property type="protein sequence ID" value="OXR42480.1"/>
    <property type="molecule type" value="Genomic_DNA"/>
</dbReference>
<evidence type="ECO:0000256" key="2">
    <source>
        <dbReference type="ARBA" id="ARBA00010617"/>
    </source>
</evidence>
<dbReference type="PANTHER" id="PTHR24305:SF166">
    <property type="entry name" value="CYTOCHROME P450 12A4, MITOCHONDRIAL-RELATED"/>
    <property type="match status" value="1"/>
</dbReference>
<dbReference type="PROSITE" id="PS00086">
    <property type="entry name" value="CYTOCHROME_P450"/>
    <property type="match status" value="1"/>
</dbReference>
<protein>
    <submittedName>
        <fullName evidence="5">Putative cytochrome P450 135A1</fullName>
        <ecNumber evidence="5">1.14.-.-</ecNumber>
    </submittedName>
</protein>
<gene>
    <name evidence="5" type="ORF">B7C42_05256</name>
</gene>
<keyword evidence="3 4" id="KW-0479">Metal-binding</keyword>
<accession>A0A231H0T7</accession>
<dbReference type="Gene3D" id="1.10.630.10">
    <property type="entry name" value="Cytochrome P450"/>
    <property type="match status" value="1"/>
</dbReference>
<keyword evidence="4 5" id="KW-0560">Oxidoreductase</keyword>
<dbReference type="InterPro" id="IPR002401">
    <property type="entry name" value="Cyt_P450_E_grp-I"/>
</dbReference>
<dbReference type="PANTHER" id="PTHR24305">
    <property type="entry name" value="CYTOCHROME P450"/>
    <property type="match status" value="1"/>
</dbReference>
<evidence type="ECO:0000313" key="6">
    <source>
        <dbReference type="Proteomes" id="UP000215506"/>
    </source>
</evidence>
<dbReference type="GO" id="GO:0005506">
    <property type="term" value="F:iron ion binding"/>
    <property type="evidence" value="ECO:0007669"/>
    <property type="project" value="InterPro"/>
</dbReference>
<keyword evidence="3 4" id="KW-0349">Heme</keyword>
<dbReference type="InterPro" id="IPR001128">
    <property type="entry name" value="Cyt_P450"/>
</dbReference>
<evidence type="ECO:0000256" key="4">
    <source>
        <dbReference type="RuleBase" id="RU000461"/>
    </source>
</evidence>
<dbReference type="AlphaFoldDB" id="A0A231H0T7"/>
<comment type="similarity">
    <text evidence="2 4">Belongs to the cytochrome P450 family.</text>
</comment>
<dbReference type="PRINTS" id="PR00385">
    <property type="entry name" value="P450"/>
</dbReference>
<dbReference type="EC" id="1.14.-.-" evidence="5"/>
<dbReference type="SUPFAM" id="SSF48264">
    <property type="entry name" value="Cytochrome P450"/>
    <property type="match status" value="1"/>
</dbReference>
<evidence type="ECO:0000256" key="3">
    <source>
        <dbReference type="PIRSR" id="PIRSR602401-1"/>
    </source>
</evidence>